<dbReference type="InterPro" id="IPR018960">
    <property type="entry name" value="DUF1990"/>
</dbReference>
<sequence length="173" mass="18978">MADTPADRDFTYPEVGATRGALPAGYDHLRLRREIGRGRADFERLGDAVLAFRIQRGLRILDHAETPVAEPGAAVTVRLGLGPLGLRAPCRVVYVLDEENRRGFAYGTLAGHPARGEELFAVDYDPATGTVYGETVAFSRPATWYTRLGGPLTRLAQRLAARAYLATLRRTPR</sequence>
<name>A0A0H5NX90_NOCFR</name>
<evidence type="ECO:0000313" key="3">
    <source>
        <dbReference type="Proteomes" id="UP000057820"/>
    </source>
</evidence>
<evidence type="ECO:0000259" key="1">
    <source>
        <dbReference type="Pfam" id="PF09348"/>
    </source>
</evidence>
<dbReference type="PIRSF" id="PIRSF010260">
    <property type="entry name" value="UCP010260"/>
    <property type="match status" value="1"/>
</dbReference>
<gene>
    <name evidence="2" type="ORF">ERS450000_00837</name>
</gene>
<dbReference type="RefSeq" id="WP_011209771.1">
    <property type="nucleotide sequence ID" value="NZ_CAACYE020000001.1"/>
</dbReference>
<evidence type="ECO:0000313" key="2">
    <source>
        <dbReference type="EMBL" id="CRY74676.1"/>
    </source>
</evidence>
<dbReference type="AlphaFoldDB" id="A0A0H5NX90"/>
<protein>
    <submittedName>
        <fullName evidence="2">Uncharacterized protein conserved in bacteria</fullName>
    </submittedName>
</protein>
<feature type="domain" description="DUF1990" evidence="1">
    <location>
        <begin position="11"/>
        <end position="166"/>
    </location>
</feature>
<dbReference type="PANTHER" id="PTHR34202">
    <property type="entry name" value="UPF0548 PROTEIN"/>
    <property type="match status" value="1"/>
</dbReference>
<dbReference type="InterPro" id="IPR014457">
    <property type="entry name" value="UCP010260"/>
</dbReference>
<organism evidence="2 3">
    <name type="scientific">Nocardia farcinica</name>
    <dbReference type="NCBI Taxonomy" id="37329"/>
    <lineage>
        <taxon>Bacteria</taxon>
        <taxon>Bacillati</taxon>
        <taxon>Actinomycetota</taxon>
        <taxon>Actinomycetes</taxon>
        <taxon>Mycobacteriales</taxon>
        <taxon>Nocardiaceae</taxon>
        <taxon>Nocardia</taxon>
    </lineage>
</organism>
<dbReference type="GeneID" id="61133955"/>
<reference evidence="3" key="1">
    <citation type="submission" date="2015-03" db="EMBL/GenBank/DDBJ databases">
        <authorList>
            <consortium name="Pathogen Informatics"/>
        </authorList>
    </citation>
    <scope>NUCLEOTIDE SEQUENCE [LARGE SCALE GENOMIC DNA]</scope>
    <source>
        <strain evidence="3">NCTC11134</strain>
    </source>
</reference>
<dbReference type="KEGG" id="nfr:ERS450000_00837"/>
<accession>A0A0H5NX90</accession>
<dbReference type="EMBL" id="LN868938">
    <property type="protein sequence ID" value="CRY74676.1"/>
    <property type="molecule type" value="Genomic_DNA"/>
</dbReference>
<dbReference type="OMA" id="QHAYARR"/>
<dbReference type="PANTHER" id="PTHR34202:SF1">
    <property type="entry name" value="UPF0548 PROTEIN"/>
    <property type="match status" value="1"/>
</dbReference>
<dbReference type="Pfam" id="PF09348">
    <property type="entry name" value="DUF1990"/>
    <property type="match status" value="1"/>
</dbReference>
<proteinExistence type="predicted"/>
<dbReference type="Proteomes" id="UP000057820">
    <property type="component" value="Chromosome 1"/>
</dbReference>